<dbReference type="RefSeq" id="WP_206502754.1">
    <property type="nucleotide sequence ID" value="NZ_CP031423.1"/>
</dbReference>
<gene>
    <name evidence="3" type="ORF">CVS47_00981</name>
</gene>
<evidence type="ECO:0000256" key="2">
    <source>
        <dbReference type="SAM" id="Phobius"/>
    </source>
</evidence>
<proteinExistence type="predicted"/>
<evidence type="ECO:0000256" key="1">
    <source>
        <dbReference type="SAM" id="MobiDB-lite"/>
    </source>
</evidence>
<dbReference type="KEGG" id="mlv:CVS47_00981"/>
<keyword evidence="2" id="KW-0472">Membrane</keyword>
<protein>
    <recommendedName>
        <fullName evidence="5">DUF3558 domain-containing protein</fullName>
    </recommendedName>
</protein>
<name>A0A3S9W8H1_9MICO</name>
<evidence type="ECO:0008006" key="5">
    <source>
        <dbReference type="Google" id="ProtNLM"/>
    </source>
</evidence>
<evidence type="ECO:0000313" key="4">
    <source>
        <dbReference type="Proteomes" id="UP000276888"/>
    </source>
</evidence>
<feature type="compositionally biased region" description="Low complexity" evidence="1">
    <location>
        <begin position="66"/>
        <end position="76"/>
    </location>
</feature>
<evidence type="ECO:0000313" key="3">
    <source>
        <dbReference type="EMBL" id="AZS36380.1"/>
    </source>
</evidence>
<dbReference type="AlphaFoldDB" id="A0A3S9W8H1"/>
<dbReference type="Proteomes" id="UP000276888">
    <property type="component" value="Chromosome"/>
</dbReference>
<sequence length="404" mass="42000">MGMNDDQLTPAEHAAVRQRLLAGARRIEPVGRHRNAWIAGSVAVVLILALAGGAVGIGGLLGTAQPQPATTATASPSPSPTPTVTPTPSISPTPSLTPTEPPPPVPAVAFDGDCSRVLTDEEASEAAGEPVSLFGRSTDSSLYPETTASTNLLGGIQCAWRGEEIGIGSFVSVTVLDARAVPADVTDKYSASVCTGLSAVCETVRVVGDAWIGATVPRTVSDLGSPTEDELQSIDNALAFVIDAVSSRLPETSTVAVPRQSSWWAPGSCEAQRAAVDRAAGGSMEARFPGDFVPEGLTWDAMVAAGVIQWCPWYRYSDTGRGPLFQIYSQPGAAAPDADYLERARLTPVEVDGADSAWIAYSETYPDEGMVVAVRGDNRLTVTFSGTTEDGLRAMVAELLQAAG</sequence>
<keyword evidence="2" id="KW-0812">Transmembrane</keyword>
<feature type="transmembrane region" description="Helical" evidence="2">
    <location>
        <begin position="36"/>
        <end position="61"/>
    </location>
</feature>
<reference evidence="3 4" key="1">
    <citation type="submission" date="2018-08" db="EMBL/GenBank/DDBJ databases">
        <title>Microbacterium lemovicicum sp. nov., a bacterium isolated from a natural uranium-rich soil.</title>
        <authorList>
            <person name="ORTET P."/>
        </authorList>
    </citation>
    <scope>NUCLEOTIDE SEQUENCE [LARGE SCALE GENOMIC DNA]</scope>
    <source>
        <strain evidence="3 4">Viu22</strain>
    </source>
</reference>
<organism evidence="3 4">
    <name type="scientific">Microbacterium lemovicicum</name>
    <dbReference type="NCBI Taxonomy" id="1072463"/>
    <lineage>
        <taxon>Bacteria</taxon>
        <taxon>Bacillati</taxon>
        <taxon>Actinomycetota</taxon>
        <taxon>Actinomycetes</taxon>
        <taxon>Micrococcales</taxon>
        <taxon>Microbacteriaceae</taxon>
        <taxon>Microbacterium</taxon>
    </lineage>
</organism>
<accession>A0A3S9W8H1</accession>
<feature type="region of interest" description="Disordered" evidence="1">
    <location>
        <begin position="66"/>
        <end position="111"/>
    </location>
</feature>
<keyword evidence="4" id="KW-1185">Reference proteome</keyword>
<keyword evidence="2" id="KW-1133">Transmembrane helix</keyword>
<dbReference type="EMBL" id="CP031423">
    <property type="protein sequence ID" value="AZS36380.1"/>
    <property type="molecule type" value="Genomic_DNA"/>
</dbReference>
<feature type="compositionally biased region" description="Pro residues" evidence="1">
    <location>
        <begin position="77"/>
        <end position="91"/>
    </location>
</feature>